<name>A0A1E3QA14_LIPST</name>
<dbReference type="InterPro" id="IPR014001">
    <property type="entry name" value="Helicase_ATP-bd"/>
</dbReference>
<dbReference type="PROSITE" id="PS00039">
    <property type="entry name" value="DEAD_ATP_HELICASE"/>
    <property type="match status" value="1"/>
</dbReference>
<dbReference type="InterPro" id="IPR050079">
    <property type="entry name" value="DEAD_box_RNA_helicase"/>
</dbReference>
<evidence type="ECO:0000259" key="16">
    <source>
        <dbReference type="PROSITE" id="PS51195"/>
    </source>
</evidence>
<dbReference type="PROSITE" id="PS51195">
    <property type="entry name" value="Q_MOTIF"/>
    <property type="match status" value="1"/>
</dbReference>
<dbReference type="GO" id="GO:0030687">
    <property type="term" value="C:preribosome, large subunit precursor"/>
    <property type="evidence" value="ECO:0007669"/>
    <property type="project" value="EnsemblFungi"/>
</dbReference>
<dbReference type="InterPro" id="IPR000629">
    <property type="entry name" value="RNA-helicase_DEAD-box_CS"/>
</dbReference>
<dbReference type="PANTHER" id="PTHR47959">
    <property type="entry name" value="ATP-DEPENDENT RNA HELICASE RHLE-RELATED"/>
    <property type="match status" value="1"/>
</dbReference>
<evidence type="ECO:0000256" key="6">
    <source>
        <dbReference type="ARBA" id="ARBA00022806"/>
    </source>
</evidence>
<dbReference type="GO" id="GO:0003723">
    <property type="term" value="F:RNA binding"/>
    <property type="evidence" value="ECO:0007669"/>
    <property type="project" value="UniProtKB-KW"/>
</dbReference>
<feature type="domain" description="DEAD-box RNA helicase Q" evidence="16">
    <location>
        <begin position="117"/>
        <end position="145"/>
    </location>
</feature>
<accession>A0A1E3QA14</accession>
<dbReference type="SUPFAM" id="SSF52540">
    <property type="entry name" value="P-loop containing nucleoside triphosphate hydrolases"/>
    <property type="match status" value="1"/>
</dbReference>
<feature type="compositionally biased region" description="Basic and acidic residues" evidence="13">
    <location>
        <begin position="14"/>
        <end position="33"/>
    </location>
</feature>
<keyword evidence="7 12" id="KW-0067">ATP-binding</keyword>
<dbReference type="AlphaFoldDB" id="A0A1E3QA14"/>
<keyword evidence="4 12" id="KW-0547">Nucleotide-binding</keyword>
<comment type="subcellular location">
    <subcellularLocation>
        <location evidence="1">Nucleus</location>
    </subcellularLocation>
</comment>
<keyword evidence="18" id="KW-1185">Reference proteome</keyword>
<feature type="short sequence motif" description="Q motif" evidence="11">
    <location>
        <begin position="117"/>
        <end position="145"/>
    </location>
</feature>
<keyword evidence="3" id="KW-0690">Ribosome biogenesis</keyword>
<evidence type="ECO:0000259" key="15">
    <source>
        <dbReference type="PROSITE" id="PS51194"/>
    </source>
</evidence>
<dbReference type="SMART" id="SM00490">
    <property type="entry name" value="HELICc"/>
    <property type="match status" value="1"/>
</dbReference>
<feature type="domain" description="Helicase ATP-binding" evidence="14">
    <location>
        <begin position="157"/>
        <end position="345"/>
    </location>
</feature>
<dbReference type="GO" id="GO:0016787">
    <property type="term" value="F:hydrolase activity"/>
    <property type="evidence" value="ECO:0007669"/>
    <property type="project" value="UniProtKB-KW"/>
</dbReference>
<dbReference type="PROSITE" id="PS51194">
    <property type="entry name" value="HELICASE_CTER"/>
    <property type="match status" value="1"/>
</dbReference>
<evidence type="ECO:0000256" key="7">
    <source>
        <dbReference type="ARBA" id="ARBA00022840"/>
    </source>
</evidence>
<evidence type="ECO:0000256" key="2">
    <source>
        <dbReference type="ARBA" id="ARBA00012552"/>
    </source>
</evidence>
<dbReference type="STRING" id="675824.A0A1E3QA14"/>
<dbReference type="Proteomes" id="UP000094385">
    <property type="component" value="Unassembled WGS sequence"/>
</dbReference>
<evidence type="ECO:0000256" key="3">
    <source>
        <dbReference type="ARBA" id="ARBA00022517"/>
    </source>
</evidence>
<feature type="region of interest" description="Disordered" evidence="13">
    <location>
        <begin position="1"/>
        <end position="38"/>
    </location>
</feature>
<keyword evidence="5 12" id="KW-0378">Hydrolase</keyword>
<dbReference type="Pfam" id="PF00271">
    <property type="entry name" value="Helicase_C"/>
    <property type="match status" value="1"/>
</dbReference>
<evidence type="ECO:0000259" key="14">
    <source>
        <dbReference type="PROSITE" id="PS51192"/>
    </source>
</evidence>
<comment type="catalytic activity">
    <reaction evidence="10">
        <text>ATP + H2O = ADP + phosphate + H(+)</text>
        <dbReference type="Rhea" id="RHEA:13065"/>
        <dbReference type="ChEBI" id="CHEBI:15377"/>
        <dbReference type="ChEBI" id="CHEBI:15378"/>
        <dbReference type="ChEBI" id="CHEBI:30616"/>
        <dbReference type="ChEBI" id="CHEBI:43474"/>
        <dbReference type="ChEBI" id="CHEBI:456216"/>
        <dbReference type="EC" id="3.6.4.13"/>
    </reaction>
</comment>
<dbReference type="GO" id="GO:0000466">
    <property type="term" value="P:maturation of 5.8S rRNA from tricistronic rRNA transcript (SSU-rRNA, 5.8S rRNA, LSU-rRNA)"/>
    <property type="evidence" value="ECO:0007669"/>
    <property type="project" value="EnsemblFungi"/>
</dbReference>
<evidence type="ECO:0000256" key="12">
    <source>
        <dbReference type="RuleBase" id="RU000492"/>
    </source>
</evidence>
<keyword evidence="9" id="KW-0539">Nucleus</keyword>
<dbReference type="InterPro" id="IPR001650">
    <property type="entry name" value="Helicase_C-like"/>
</dbReference>
<evidence type="ECO:0000256" key="4">
    <source>
        <dbReference type="ARBA" id="ARBA00022741"/>
    </source>
</evidence>
<dbReference type="CDD" id="cd18787">
    <property type="entry name" value="SF2_C_DEAD"/>
    <property type="match status" value="1"/>
</dbReference>
<evidence type="ECO:0000256" key="5">
    <source>
        <dbReference type="ARBA" id="ARBA00022801"/>
    </source>
</evidence>
<dbReference type="Pfam" id="PF00270">
    <property type="entry name" value="DEAD"/>
    <property type="match status" value="1"/>
</dbReference>
<feature type="region of interest" description="Disordered" evidence="13">
    <location>
        <begin position="66"/>
        <end position="88"/>
    </location>
</feature>
<dbReference type="EMBL" id="KV454292">
    <property type="protein sequence ID" value="ODQ74334.1"/>
    <property type="molecule type" value="Genomic_DNA"/>
</dbReference>
<sequence>MSDAQQSRKRKRGQERDGDEKAPDPKSSNEKHSSILQKYRSISNSINTAEAADASNLLYNAHLDENKSEQSQTQALDQPKPAGLVPLPQRPLQKKDMISTNQEWIVEPVYVKPTIQKPFNGLGLSERMIKNLASAGFEKAFAVQASVIPILIGDIGEISPDGKQPVLVNAATGSGKTLAYGIPIVEALSQRVIPQIRAVVIVPTRPLIQQVRGVLESLAKGTSLRVFSLRSERPFADEQAALQASLPDILVTTPGRLVDHIRSTQSCTMRHLRYLVIDEADRLLNQSFQDWVDVLMESLHANVVSYDGLVATSWSYNLQKLVFSATLTKDAGKWASLRIKQPRIIIVGDKSKSISVDEEEFSIPFTLIEYMIGIADASVKPLILHNLLRQEFISGHCIIFTRSNETAARLTKLLGILDRELSKDKSLKPYKVGLVTGEIDASLRKRTLKEFAEDQIDLIICTDIIARGMDIESIQHVINYDIPISGREYVHRVGRTARAGRSGTAWTLVLRPEAKWFKSMTKKIRRSKDQRLFNRGVSIWDGQEELYEKALNILEKQVKGMQ</sequence>
<keyword evidence="6 12" id="KW-0347">Helicase</keyword>
<feature type="domain" description="Helicase C-terminal" evidence="15">
    <location>
        <begin position="387"/>
        <end position="562"/>
    </location>
</feature>
<evidence type="ECO:0000256" key="1">
    <source>
        <dbReference type="ARBA" id="ARBA00004123"/>
    </source>
</evidence>
<dbReference type="Gene3D" id="3.40.50.300">
    <property type="entry name" value="P-loop containing nucleotide triphosphate hydrolases"/>
    <property type="match status" value="2"/>
</dbReference>
<dbReference type="OrthoDB" id="3370at2759"/>
<evidence type="ECO:0000313" key="18">
    <source>
        <dbReference type="Proteomes" id="UP000094385"/>
    </source>
</evidence>
<dbReference type="InterPro" id="IPR027417">
    <property type="entry name" value="P-loop_NTPase"/>
</dbReference>
<dbReference type="GO" id="GO:0005829">
    <property type="term" value="C:cytosol"/>
    <property type="evidence" value="ECO:0007669"/>
    <property type="project" value="TreeGrafter"/>
</dbReference>
<dbReference type="GO" id="GO:0005524">
    <property type="term" value="F:ATP binding"/>
    <property type="evidence" value="ECO:0007669"/>
    <property type="project" value="UniProtKB-KW"/>
</dbReference>
<evidence type="ECO:0000256" key="8">
    <source>
        <dbReference type="ARBA" id="ARBA00022884"/>
    </source>
</evidence>
<dbReference type="GO" id="GO:0003724">
    <property type="term" value="F:RNA helicase activity"/>
    <property type="evidence" value="ECO:0007669"/>
    <property type="project" value="UniProtKB-EC"/>
</dbReference>
<dbReference type="CDD" id="cd17956">
    <property type="entry name" value="DEADc_DDX51"/>
    <property type="match status" value="1"/>
</dbReference>
<dbReference type="GO" id="GO:0005730">
    <property type="term" value="C:nucleolus"/>
    <property type="evidence" value="ECO:0007669"/>
    <property type="project" value="EnsemblFungi"/>
</dbReference>
<dbReference type="GO" id="GO:0000463">
    <property type="term" value="P:maturation of LSU-rRNA from tricistronic rRNA transcript (SSU-rRNA, 5.8S rRNA, LSU-rRNA)"/>
    <property type="evidence" value="ECO:0007669"/>
    <property type="project" value="EnsemblFungi"/>
</dbReference>
<dbReference type="PROSITE" id="PS51192">
    <property type="entry name" value="HELICASE_ATP_BIND_1"/>
    <property type="match status" value="1"/>
</dbReference>
<proteinExistence type="inferred from homology"/>
<gene>
    <name evidence="17" type="ORF">LIPSTDRAFT_69929</name>
</gene>
<keyword evidence="8" id="KW-0694">RNA-binding</keyword>
<organism evidence="17 18">
    <name type="scientific">Lipomyces starkeyi NRRL Y-11557</name>
    <dbReference type="NCBI Taxonomy" id="675824"/>
    <lineage>
        <taxon>Eukaryota</taxon>
        <taxon>Fungi</taxon>
        <taxon>Dikarya</taxon>
        <taxon>Ascomycota</taxon>
        <taxon>Saccharomycotina</taxon>
        <taxon>Lipomycetes</taxon>
        <taxon>Lipomycetales</taxon>
        <taxon>Lipomycetaceae</taxon>
        <taxon>Lipomyces</taxon>
    </lineage>
</organism>
<evidence type="ECO:0000256" key="10">
    <source>
        <dbReference type="ARBA" id="ARBA00047984"/>
    </source>
</evidence>
<comment type="similarity">
    <text evidence="12">Belongs to the DEAD box helicase family.</text>
</comment>
<evidence type="ECO:0000256" key="13">
    <source>
        <dbReference type="SAM" id="MobiDB-lite"/>
    </source>
</evidence>
<dbReference type="InterPro" id="IPR011545">
    <property type="entry name" value="DEAD/DEAH_box_helicase_dom"/>
</dbReference>
<reference evidence="17 18" key="1">
    <citation type="journal article" date="2016" name="Proc. Natl. Acad. Sci. U.S.A.">
        <title>Comparative genomics of biotechnologically important yeasts.</title>
        <authorList>
            <person name="Riley R."/>
            <person name="Haridas S."/>
            <person name="Wolfe K.H."/>
            <person name="Lopes M.R."/>
            <person name="Hittinger C.T."/>
            <person name="Goeker M."/>
            <person name="Salamov A.A."/>
            <person name="Wisecaver J.H."/>
            <person name="Long T.M."/>
            <person name="Calvey C.H."/>
            <person name="Aerts A.L."/>
            <person name="Barry K.W."/>
            <person name="Choi C."/>
            <person name="Clum A."/>
            <person name="Coughlan A.Y."/>
            <person name="Deshpande S."/>
            <person name="Douglass A.P."/>
            <person name="Hanson S.J."/>
            <person name="Klenk H.-P."/>
            <person name="LaButti K.M."/>
            <person name="Lapidus A."/>
            <person name="Lindquist E.A."/>
            <person name="Lipzen A.M."/>
            <person name="Meier-Kolthoff J.P."/>
            <person name="Ohm R.A."/>
            <person name="Otillar R.P."/>
            <person name="Pangilinan J.L."/>
            <person name="Peng Y."/>
            <person name="Rokas A."/>
            <person name="Rosa C.A."/>
            <person name="Scheuner C."/>
            <person name="Sibirny A.A."/>
            <person name="Slot J.C."/>
            <person name="Stielow J.B."/>
            <person name="Sun H."/>
            <person name="Kurtzman C.P."/>
            <person name="Blackwell M."/>
            <person name="Grigoriev I.V."/>
            <person name="Jeffries T.W."/>
        </authorList>
    </citation>
    <scope>NUCLEOTIDE SEQUENCE [LARGE SCALE GENOMIC DNA]</scope>
    <source>
        <strain evidence="17 18">NRRL Y-11557</strain>
    </source>
</reference>
<dbReference type="PANTHER" id="PTHR47959:SF1">
    <property type="entry name" value="ATP-DEPENDENT RNA HELICASE DBPA"/>
    <property type="match status" value="1"/>
</dbReference>
<dbReference type="EC" id="3.6.4.13" evidence="2"/>
<dbReference type="InterPro" id="IPR014014">
    <property type="entry name" value="RNA_helicase_DEAD_Q_motif"/>
</dbReference>
<evidence type="ECO:0000256" key="9">
    <source>
        <dbReference type="ARBA" id="ARBA00023242"/>
    </source>
</evidence>
<evidence type="ECO:0000256" key="11">
    <source>
        <dbReference type="PROSITE-ProRule" id="PRU00552"/>
    </source>
</evidence>
<dbReference type="SMART" id="SM00487">
    <property type="entry name" value="DEXDc"/>
    <property type="match status" value="1"/>
</dbReference>
<protein>
    <recommendedName>
        <fullName evidence="2">RNA helicase</fullName>
        <ecNumber evidence="2">3.6.4.13</ecNumber>
    </recommendedName>
</protein>
<evidence type="ECO:0000313" key="17">
    <source>
        <dbReference type="EMBL" id="ODQ74334.1"/>
    </source>
</evidence>